<organism evidence="2 3">
    <name type="scientific">Winogradskyella thalassocola</name>
    <dbReference type="NCBI Taxonomy" id="262004"/>
    <lineage>
        <taxon>Bacteria</taxon>
        <taxon>Pseudomonadati</taxon>
        <taxon>Bacteroidota</taxon>
        <taxon>Flavobacteriia</taxon>
        <taxon>Flavobacteriales</taxon>
        <taxon>Flavobacteriaceae</taxon>
        <taxon>Winogradskyella</taxon>
    </lineage>
</organism>
<evidence type="ECO:0000256" key="1">
    <source>
        <dbReference type="SAM" id="Phobius"/>
    </source>
</evidence>
<feature type="transmembrane region" description="Helical" evidence="1">
    <location>
        <begin position="104"/>
        <end position="124"/>
    </location>
</feature>
<dbReference type="Proteomes" id="UP000199492">
    <property type="component" value="Unassembled WGS sequence"/>
</dbReference>
<dbReference type="OrthoDB" id="1447076at2"/>
<keyword evidence="1" id="KW-1133">Transmembrane helix</keyword>
<evidence type="ECO:0000313" key="3">
    <source>
        <dbReference type="Proteomes" id="UP000199492"/>
    </source>
</evidence>
<feature type="transmembrane region" description="Helical" evidence="1">
    <location>
        <begin position="51"/>
        <end position="72"/>
    </location>
</feature>
<keyword evidence="1" id="KW-0812">Transmembrane</keyword>
<feature type="transmembrane region" description="Helical" evidence="1">
    <location>
        <begin position="21"/>
        <end position="45"/>
    </location>
</feature>
<evidence type="ECO:0000313" key="2">
    <source>
        <dbReference type="EMBL" id="SDI11191.1"/>
    </source>
</evidence>
<protein>
    <submittedName>
        <fullName evidence="2">Uncharacterized protein</fullName>
    </submittedName>
</protein>
<keyword evidence="3" id="KW-1185">Reference proteome</keyword>
<reference evidence="3" key="1">
    <citation type="submission" date="2016-10" db="EMBL/GenBank/DDBJ databases">
        <authorList>
            <person name="Varghese N."/>
            <person name="Submissions S."/>
        </authorList>
    </citation>
    <scope>NUCLEOTIDE SEQUENCE [LARGE SCALE GENOMIC DNA]</scope>
    <source>
        <strain evidence="3">DSM 15363</strain>
    </source>
</reference>
<dbReference type="EMBL" id="FNCZ01000007">
    <property type="protein sequence ID" value="SDI11191.1"/>
    <property type="molecule type" value="Genomic_DNA"/>
</dbReference>
<gene>
    <name evidence="2" type="ORF">SAMN04489796_10772</name>
</gene>
<keyword evidence="1" id="KW-0472">Membrane</keyword>
<proteinExistence type="predicted"/>
<accession>A0A1G8HXE6</accession>
<sequence length="170" mass="19671">MKNSNQTKQDTFQKQLKTFEKLLIGAKMAKLSSFILIGVSIGLAIRFRDNNLYVMLLLMGILAIVFFIDKFLSLKDIKQKSYTQTSLVSSISKFKTYMVNRKKYEMYFMGFWMLTLIPSASLYFDSNILGILGMLAYITFVSVFGYLAYKKTDKEIALLESTMEYELQLQ</sequence>
<dbReference type="RefSeq" id="WP_092469416.1">
    <property type="nucleotide sequence ID" value="NZ_FNCZ01000007.1"/>
</dbReference>
<feature type="transmembrane region" description="Helical" evidence="1">
    <location>
        <begin position="130"/>
        <end position="149"/>
    </location>
</feature>
<dbReference type="AlphaFoldDB" id="A0A1G8HXE6"/>
<name>A0A1G8HXE6_9FLAO</name>
<dbReference type="STRING" id="262004.SAMN04489796_10772"/>